<comment type="caution">
    <text evidence="2">The sequence shown here is derived from an EMBL/GenBank/DDBJ whole genome shotgun (WGS) entry which is preliminary data.</text>
</comment>
<dbReference type="InterPro" id="IPR055507">
    <property type="entry name" value="DUF7079"/>
</dbReference>
<gene>
    <name evidence="2" type="ORF">ACFQNF_16170</name>
</gene>
<name>A0ABW2R5W5_9NEIS</name>
<reference evidence="3" key="1">
    <citation type="journal article" date="2019" name="Int. J. Syst. Evol. Microbiol.">
        <title>The Global Catalogue of Microorganisms (GCM) 10K type strain sequencing project: providing services to taxonomists for standard genome sequencing and annotation.</title>
        <authorList>
            <consortium name="The Broad Institute Genomics Platform"/>
            <consortium name="The Broad Institute Genome Sequencing Center for Infectious Disease"/>
            <person name="Wu L."/>
            <person name="Ma J."/>
        </authorList>
    </citation>
    <scope>NUCLEOTIDE SEQUENCE [LARGE SCALE GENOMIC DNA]</scope>
    <source>
        <strain evidence="3">CCUG 62945</strain>
    </source>
</reference>
<evidence type="ECO:0000313" key="3">
    <source>
        <dbReference type="Proteomes" id="UP001596473"/>
    </source>
</evidence>
<dbReference type="EMBL" id="JBHTBQ010000035">
    <property type="protein sequence ID" value="MFC7421402.1"/>
    <property type="molecule type" value="Genomic_DNA"/>
</dbReference>
<keyword evidence="3" id="KW-1185">Reference proteome</keyword>
<feature type="domain" description="DUF7079" evidence="1">
    <location>
        <begin position="9"/>
        <end position="113"/>
    </location>
</feature>
<accession>A0ABW2R5W5</accession>
<sequence>MEHSLSQEQLEAVWVALADVFSVPEEEYSYLAQQVNDIQLDEIKEIFFNDVAPVFTYNLVITTPELLGFDPEQVILAIRKEKEKNKSKFRKSLHKLYVAYLRWNINELWVQFESEVIKQKNSNPSQ</sequence>
<proteinExistence type="predicted"/>
<organism evidence="2 3">
    <name type="scientific">Iodobacter arcticus</name>
    <dbReference type="NCBI Taxonomy" id="590593"/>
    <lineage>
        <taxon>Bacteria</taxon>
        <taxon>Pseudomonadati</taxon>
        <taxon>Pseudomonadota</taxon>
        <taxon>Betaproteobacteria</taxon>
        <taxon>Neisseriales</taxon>
        <taxon>Chitinibacteraceae</taxon>
        <taxon>Iodobacter</taxon>
    </lineage>
</organism>
<dbReference type="Pfam" id="PF23296">
    <property type="entry name" value="DUF7079"/>
    <property type="match status" value="1"/>
</dbReference>
<dbReference type="RefSeq" id="WP_380188966.1">
    <property type="nucleotide sequence ID" value="NZ_JBHTBQ010000035.1"/>
</dbReference>
<evidence type="ECO:0000259" key="1">
    <source>
        <dbReference type="Pfam" id="PF23296"/>
    </source>
</evidence>
<dbReference type="Proteomes" id="UP001596473">
    <property type="component" value="Unassembled WGS sequence"/>
</dbReference>
<protein>
    <recommendedName>
        <fullName evidence="1">DUF7079 domain-containing protein</fullName>
    </recommendedName>
</protein>
<evidence type="ECO:0000313" key="2">
    <source>
        <dbReference type="EMBL" id="MFC7421402.1"/>
    </source>
</evidence>